<dbReference type="AlphaFoldDB" id="A0A1H6IQ43"/>
<dbReference type="RefSeq" id="WP_074714768.1">
    <property type="nucleotide sequence ID" value="NZ_FNWV01000002.1"/>
</dbReference>
<dbReference type="Gene3D" id="1.10.1330.10">
    <property type="entry name" value="Dockerin domain"/>
    <property type="match status" value="1"/>
</dbReference>
<dbReference type="OrthoDB" id="1819851at2"/>
<evidence type="ECO:0000256" key="1">
    <source>
        <dbReference type="SAM" id="SignalP"/>
    </source>
</evidence>
<sequence length="265" mass="29262">MKKTLKKMAAAVSAAVICALPMASAFSASAAQDNRTFRVNYFVKWDNSDVKTTSITRTTKKGLTYVTRNKMSNVGDFDGKPNGSGGQTYNHENVNWKKSTNTEMNRCLIYNETYKTTYGDIFEHYLVSDTALKIEAKGVNGARANERITYEAVVVGDATGGYNTRQLKNFNYDGITKADYEKAEALIKAGKKDIKSYAQSVNFDDPASESLRTLRAMLAADVNNDGNLSTSDVQAIRGYVNKKINDLSVYAGMSDPDFSKLVKNY</sequence>
<gene>
    <name evidence="2" type="ORF">SAMN02910265_00981</name>
</gene>
<organism evidence="2 3">
    <name type="scientific">Ruminococcus flavefaciens</name>
    <dbReference type="NCBI Taxonomy" id="1265"/>
    <lineage>
        <taxon>Bacteria</taxon>
        <taxon>Bacillati</taxon>
        <taxon>Bacillota</taxon>
        <taxon>Clostridia</taxon>
        <taxon>Eubacteriales</taxon>
        <taxon>Oscillospiraceae</taxon>
        <taxon>Ruminococcus</taxon>
    </lineage>
</organism>
<proteinExistence type="predicted"/>
<reference evidence="2 3" key="1">
    <citation type="submission" date="2016-10" db="EMBL/GenBank/DDBJ databases">
        <authorList>
            <person name="de Groot N.N."/>
        </authorList>
    </citation>
    <scope>NUCLEOTIDE SEQUENCE [LARGE SCALE GENOMIC DNA]</scope>
    <source>
        <strain evidence="2 3">YAD2003</strain>
    </source>
</reference>
<evidence type="ECO:0008006" key="4">
    <source>
        <dbReference type="Google" id="ProtNLM"/>
    </source>
</evidence>
<dbReference type="Proteomes" id="UP000183190">
    <property type="component" value="Unassembled WGS sequence"/>
</dbReference>
<accession>A0A1H6IQ43</accession>
<feature type="chain" id="PRO_5010227467" description="Dockerin domain-containing protein" evidence="1">
    <location>
        <begin position="31"/>
        <end position="265"/>
    </location>
</feature>
<dbReference type="InterPro" id="IPR036439">
    <property type="entry name" value="Dockerin_dom_sf"/>
</dbReference>
<dbReference type="GO" id="GO:0000272">
    <property type="term" value="P:polysaccharide catabolic process"/>
    <property type="evidence" value="ECO:0007669"/>
    <property type="project" value="InterPro"/>
</dbReference>
<protein>
    <recommendedName>
        <fullName evidence="4">Dockerin domain-containing protein</fullName>
    </recommendedName>
</protein>
<feature type="signal peptide" evidence="1">
    <location>
        <begin position="1"/>
        <end position="30"/>
    </location>
</feature>
<evidence type="ECO:0000313" key="3">
    <source>
        <dbReference type="Proteomes" id="UP000183190"/>
    </source>
</evidence>
<evidence type="ECO:0000313" key="2">
    <source>
        <dbReference type="EMBL" id="SEH48428.1"/>
    </source>
</evidence>
<keyword evidence="1" id="KW-0732">Signal</keyword>
<name>A0A1H6IQ43_RUMFL</name>
<dbReference type="InterPro" id="IPR018247">
    <property type="entry name" value="EF_Hand_1_Ca_BS"/>
</dbReference>
<dbReference type="EMBL" id="FNWV01000002">
    <property type="protein sequence ID" value="SEH48428.1"/>
    <property type="molecule type" value="Genomic_DNA"/>
</dbReference>
<dbReference type="PROSITE" id="PS00018">
    <property type="entry name" value="EF_HAND_1"/>
    <property type="match status" value="1"/>
</dbReference>